<keyword evidence="6" id="KW-0411">Iron-sulfur</keyword>
<organism evidence="9 10">
    <name type="scientific">Pseudomonas oryzihabitans</name>
    <dbReference type="NCBI Taxonomy" id="47885"/>
    <lineage>
        <taxon>Bacteria</taxon>
        <taxon>Pseudomonadati</taxon>
        <taxon>Pseudomonadota</taxon>
        <taxon>Gammaproteobacteria</taxon>
        <taxon>Pseudomonadales</taxon>
        <taxon>Pseudomonadaceae</taxon>
        <taxon>Pseudomonas</taxon>
    </lineage>
</organism>
<evidence type="ECO:0000256" key="2">
    <source>
        <dbReference type="ARBA" id="ARBA00022723"/>
    </source>
</evidence>
<evidence type="ECO:0000256" key="3">
    <source>
        <dbReference type="ARBA" id="ARBA00022763"/>
    </source>
</evidence>
<dbReference type="OrthoDB" id="9789139at2"/>
<evidence type="ECO:0000256" key="1">
    <source>
        <dbReference type="ARBA" id="ARBA00022485"/>
    </source>
</evidence>
<dbReference type="AlphaFoldDB" id="A0A0U4PD43"/>
<evidence type="ECO:0000259" key="8">
    <source>
        <dbReference type="SMART" id="SM00986"/>
    </source>
</evidence>
<protein>
    <submittedName>
        <fullName evidence="9">Uracil-DNA glycosylase</fullName>
    </submittedName>
</protein>
<name>A0A0U4PD43_9PSED</name>
<evidence type="ECO:0000256" key="5">
    <source>
        <dbReference type="ARBA" id="ARBA00023004"/>
    </source>
</evidence>
<dbReference type="GO" id="GO:0006281">
    <property type="term" value="P:DNA repair"/>
    <property type="evidence" value="ECO:0007669"/>
    <property type="project" value="UniProtKB-KW"/>
</dbReference>
<sequence length="224" mass="25733">MPLSSAEREAFRQLAADLPGVDLPIYEQFAKDPLDPIIGLGDPEAPLGFFGRDPGREEVKYGEPFIGSGGQIARKILYKHLYGHPPADFEASRSLSQQFFWANTVPYKPLGNKAWSERIKKTFHPLMRRLLVEHWHGTQLITFGREAFLWFGIGQSKEERTRLEAFWKSEDRFESSIEVTLETEEGVCKTLTLYPLPHPSPLNQTWYTRFPGLLEMRVKALIKK</sequence>
<dbReference type="SUPFAM" id="SSF52141">
    <property type="entry name" value="Uracil-DNA glycosylase-like"/>
    <property type="match status" value="1"/>
</dbReference>
<evidence type="ECO:0000313" key="10">
    <source>
        <dbReference type="Proteomes" id="UP000064137"/>
    </source>
</evidence>
<keyword evidence="2" id="KW-0479">Metal-binding</keyword>
<keyword evidence="4" id="KW-0378">Hydrolase</keyword>
<dbReference type="InterPro" id="IPR051536">
    <property type="entry name" value="UDG_Type-4/5"/>
</dbReference>
<evidence type="ECO:0000313" key="9">
    <source>
        <dbReference type="EMBL" id="ALZ86703.1"/>
    </source>
</evidence>
<evidence type="ECO:0000256" key="7">
    <source>
        <dbReference type="ARBA" id="ARBA00023204"/>
    </source>
</evidence>
<keyword evidence="5" id="KW-0408">Iron</keyword>
<dbReference type="GO" id="GO:0051539">
    <property type="term" value="F:4 iron, 4 sulfur cluster binding"/>
    <property type="evidence" value="ECO:0007669"/>
    <property type="project" value="UniProtKB-KW"/>
</dbReference>
<dbReference type="GO" id="GO:0046872">
    <property type="term" value="F:metal ion binding"/>
    <property type="evidence" value="ECO:0007669"/>
    <property type="project" value="UniProtKB-KW"/>
</dbReference>
<proteinExistence type="predicted"/>
<gene>
    <name evidence="9" type="ORF">APT59_21715</name>
</gene>
<dbReference type="Gene3D" id="3.40.470.10">
    <property type="entry name" value="Uracil-DNA glycosylase-like domain"/>
    <property type="match status" value="1"/>
</dbReference>
<dbReference type="PANTHER" id="PTHR33693">
    <property type="entry name" value="TYPE-5 URACIL-DNA GLYCOSYLASE"/>
    <property type="match status" value="1"/>
</dbReference>
<dbReference type="SMART" id="SM00987">
    <property type="entry name" value="UreE_C"/>
    <property type="match status" value="1"/>
</dbReference>
<dbReference type="PANTHER" id="PTHR33693:SF1">
    <property type="entry name" value="TYPE-4 URACIL-DNA GLYCOSYLASE"/>
    <property type="match status" value="1"/>
</dbReference>
<dbReference type="RefSeq" id="WP_059316741.1">
    <property type="nucleotide sequence ID" value="NZ_CP013987.1"/>
</dbReference>
<accession>A0A0U4PD43</accession>
<reference evidence="9 10" key="1">
    <citation type="submission" date="2016-01" db="EMBL/GenBank/DDBJ databases">
        <title>Annotation of Pseudomonas oryzihabitans USDA-ARS-USMARC-56511.</title>
        <authorList>
            <person name="Harhay G.P."/>
            <person name="Harhay D.M."/>
            <person name="Smith T.P.L."/>
            <person name="Bono J.L."/>
            <person name="Heaton M.P."/>
            <person name="Clawson M.L."/>
            <person name="Chitko-Mckown C.G."/>
            <person name="Capik S.F."/>
            <person name="DeDonder K.D."/>
            <person name="Apley M.D."/>
            <person name="Lubbers B.V."/>
            <person name="White B.J."/>
            <person name="Larson R.L."/>
        </authorList>
    </citation>
    <scope>NUCLEOTIDE SEQUENCE [LARGE SCALE GENOMIC DNA]</scope>
    <source>
        <strain evidence="9 10">USDA-ARS-USMARC-56511</strain>
    </source>
</reference>
<keyword evidence="1" id="KW-0004">4Fe-4S</keyword>
<evidence type="ECO:0000256" key="4">
    <source>
        <dbReference type="ARBA" id="ARBA00022801"/>
    </source>
</evidence>
<dbReference type="SMART" id="SM00986">
    <property type="entry name" value="UDG"/>
    <property type="match status" value="1"/>
</dbReference>
<keyword evidence="7" id="KW-0234">DNA repair</keyword>
<keyword evidence="3" id="KW-0227">DNA damage</keyword>
<feature type="domain" description="Uracil-DNA glycosylase-like" evidence="8">
    <location>
        <begin position="38"/>
        <end position="222"/>
    </location>
</feature>
<dbReference type="KEGG" id="por:APT59_21715"/>
<dbReference type="Pfam" id="PF03167">
    <property type="entry name" value="UDG"/>
    <property type="match status" value="1"/>
</dbReference>
<dbReference type="EMBL" id="CP013987">
    <property type="protein sequence ID" value="ALZ86703.1"/>
    <property type="molecule type" value="Genomic_DNA"/>
</dbReference>
<dbReference type="Proteomes" id="UP000064137">
    <property type="component" value="Chromosome"/>
</dbReference>
<dbReference type="GO" id="GO:0097506">
    <property type="term" value="F:deaminated base DNA N-glycosylase activity"/>
    <property type="evidence" value="ECO:0007669"/>
    <property type="project" value="UniProtKB-ARBA"/>
</dbReference>
<dbReference type="InterPro" id="IPR036895">
    <property type="entry name" value="Uracil-DNA_glycosylase-like_sf"/>
</dbReference>
<dbReference type="InterPro" id="IPR005122">
    <property type="entry name" value="Uracil-DNA_glycosylase-like"/>
</dbReference>
<evidence type="ECO:0000256" key="6">
    <source>
        <dbReference type="ARBA" id="ARBA00023014"/>
    </source>
</evidence>